<sequence>MSSYGHEEEERSTGFEILGIHQSLRSALHGMGIFKPSRHQHEVIKAMMKSESLVLQSKSGTGKTISFCIAIAQQIITNHVDDNLPPEHEVTASSESPDDGQHINAVSNEEVSAQQSDTQVSDAPFGEAVIIAPTRELATQIYDTFSRFSLAIPSVSVILSVGGNNVVDDIRNLVTLVPRVLVATPGRLITLFKQMKRRSNAIRHDLTILCNTRLVVLDEADMLLEDHFIEQTKTICSKLINPFVQVVAVSATFMKFQFKVYEDMITSIDMRFTEQVLTHLGSCVQESKLKTLRQTYSLHVEKRIRDLLKTGDSVIGNVEVGKFACADEIGSIKGEEDSDPRSRHEVEHSDQPEMPSRVILSGTQSGEINGLKEYLCTYKREIIRIIVSASHVNRVAMENKDVICFTESDVIQDVHEMKRAVGQGLADLVAVNNTPVVKNIRFYVSNVPEAPNIVKQISVKLNVVVAILRRVTYRRCLLFCNQSHTRLLTASTLRMLDFQCELLSSRLSDETRRKTLKNMSQSRSSIIIAADIMSRGIHMDDIDLVINLDLPSSKEAFLHRSGRTGRYGKSGICIAICTEGELETLKYLEYALNFKCKDAQDLLDAEDQSIFRNLKREDDLESLGNIEVYGSCNQGSPLGKQSRQDWRRPCAESYKSASNNHVTSASKPAKNVKGAINLDNVPGNFPFASFVRETLISCIMDDLFPDIKHVVIPALGVIMNTYGYVVNETVKGESVPSTNGTTGKANRTNVRITECNDRKVSMHMSQMLHHLIREWKDETGSGNLYNIMFEQGSSSVMGFFNDEYNTYCSALGEVLITVTDDVETLQSLNAVISMTNVDLVIHDDTVPYVGNVKVPITSRDLPPLEQALPSETEDQ</sequence>
<evidence type="ECO:0000313" key="8">
    <source>
        <dbReference type="EMBL" id="KAK1444403.1"/>
    </source>
</evidence>
<dbReference type="AlphaFoldDB" id="A0AAD8UV56"/>
<gene>
    <name evidence="8" type="ORF">BgAZ_103090</name>
</gene>
<dbReference type="InterPro" id="IPR014001">
    <property type="entry name" value="Helicase_ATP-bd"/>
</dbReference>
<dbReference type="GO" id="GO:0016787">
    <property type="term" value="F:hydrolase activity"/>
    <property type="evidence" value="ECO:0007669"/>
    <property type="project" value="UniProtKB-KW"/>
</dbReference>
<dbReference type="InterPro" id="IPR027417">
    <property type="entry name" value="P-loop_NTPase"/>
</dbReference>
<dbReference type="Pfam" id="PF00271">
    <property type="entry name" value="Helicase_C"/>
    <property type="match status" value="1"/>
</dbReference>
<dbReference type="SMART" id="SM00490">
    <property type="entry name" value="HELICc"/>
    <property type="match status" value="1"/>
</dbReference>
<keyword evidence="9" id="KW-1185">Reference proteome</keyword>
<dbReference type="PANTHER" id="PTHR47959">
    <property type="entry name" value="ATP-DEPENDENT RNA HELICASE RHLE-RELATED"/>
    <property type="match status" value="1"/>
</dbReference>
<feature type="domain" description="Helicase ATP-binding" evidence="6">
    <location>
        <begin position="44"/>
        <end position="271"/>
    </location>
</feature>
<feature type="compositionally biased region" description="Basic and acidic residues" evidence="5">
    <location>
        <begin position="333"/>
        <end position="351"/>
    </location>
</feature>
<feature type="domain" description="Helicase C-terminal" evidence="7">
    <location>
        <begin position="463"/>
        <end position="610"/>
    </location>
</feature>
<evidence type="ECO:0000256" key="5">
    <source>
        <dbReference type="SAM" id="MobiDB-lite"/>
    </source>
</evidence>
<organism evidence="8 9">
    <name type="scientific">Babesia gibsoni</name>
    <dbReference type="NCBI Taxonomy" id="33632"/>
    <lineage>
        <taxon>Eukaryota</taxon>
        <taxon>Sar</taxon>
        <taxon>Alveolata</taxon>
        <taxon>Apicomplexa</taxon>
        <taxon>Aconoidasida</taxon>
        <taxon>Piroplasmida</taxon>
        <taxon>Babesiidae</taxon>
        <taxon>Babesia</taxon>
    </lineage>
</organism>
<accession>A0AAD8UV56</accession>
<dbReference type="GO" id="GO:0003676">
    <property type="term" value="F:nucleic acid binding"/>
    <property type="evidence" value="ECO:0007669"/>
    <property type="project" value="InterPro"/>
</dbReference>
<evidence type="ECO:0000256" key="2">
    <source>
        <dbReference type="ARBA" id="ARBA00022801"/>
    </source>
</evidence>
<comment type="caution">
    <text evidence="8">The sequence shown here is derived from an EMBL/GenBank/DDBJ whole genome shotgun (WGS) entry which is preliminary data.</text>
</comment>
<dbReference type="Gene3D" id="3.40.50.300">
    <property type="entry name" value="P-loop containing nucleotide triphosphate hydrolases"/>
    <property type="match status" value="2"/>
</dbReference>
<dbReference type="InterPro" id="IPR044742">
    <property type="entry name" value="DEAD/DEAH_RhlB"/>
</dbReference>
<dbReference type="InterPro" id="IPR011545">
    <property type="entry name" value="DEAD/DEAH_box_helicase_dom"/>
</dbReference>
<keyword evidence="4" id="KW-0067">ATP-binding</keyword>
<evidence type="ECO:0000256" key="4">
    <source>
        <dbReference type="ARBA" id="ARBA00022840"/>
    </source>
</evidence>
<feature type="region of interest" description="Disordered" evidence="5">
    <location>
        <begin position="82"/>
        <end position="102"/>
    </location>
</feature>
<dbReference type="PANTHER" id="PTHR47959:SF1">
    <property type="entry name" value="ATP-DEPENDENT RNA HELICASE DBPA"/>
    <property type="match status" value="1"/>
</dbReference>
<dbReference type="Proteomes" id="UP001230268">
    <property type="component" value="Unassembled WGS sequence"/>
</dbReference>
<dbReference type="Pfam" id="PF00270">
    <property type="entry name" value="DEAD"/>
    <property type="match status" value="1"/>
</dbReference>
<dbReference type="SUPFAM" id="SSF52540">
    <property type="entry name" value="P-loop containing nucleoside triphosphate hydrolases"/>
    <property type="match status" value="1"/>
</dbReference>
<keyword evidence="3 8" id="KW-0347">Helicase</keyword>
<keyword evidence="1" id="KW-0547">Nucleotide-binding</keyword>
<evidence type="ECO:0000256" key="3">
    <source>
        <dbReference type="ARBA" id="ARBA00022806"/>
    </source>
</evidence>
<evidence type="ECO:0000313" key="9">
    <source>
        <dbReference type="Proteomes" id="UP001230268"/>
    </source>
</evidence>
<evidence type="ECO:0000256" key="1">
    <source>
        <dbReference type="ARBA" id="ARBA00022741"/>
    </source>
</evidence>
<dbReference type="GO" id="GO:0005524">
    <property type="term" value="F:ATP binding"/>
    <property type="evidence" value="ECO:0007669"/>
    <property type="project" value="UniProtKB-KW"/>
</dbReference>
<dbReference type="SMART" id="SM00487">
    <property type="entry name" value="DEXDc"/>
    <property type="match status" value="1"/>
</dbReference>
<dbReference type="InterPro" id="IPR050079">
    <property type="entry name" value="DEAD_box_RNA_helicase"/>
</dbReference>
<dbReference type="EMBL" id="JAVEPI010000001">
    <property type="protein sequence ID" value="KAK1444403.1"/>
    <property type="molecule type" value="Genomic_DNA"/>
</dbReference>
<dbReference type="PROSITE" id="PS51192">
    <property type="entry name" value="HELICASE_ATP_BIND_1"/>
    <property type="match status" value="1"/>
</dbReference>
<dbReference type="PROSITE" id="PS51194">
    <property type="entry name" value="HELICASE_CTER"/>
    <property type="match status" value="1"/>
</dbReference>
<dbReference type="InterPro" id="IPR001650">
    <property type="entry name" value="Helicase_C-like"/>
</dbReference>
<evidence type="ECO:0000259" key="6">
    <source>
        <dbReference type="PROSITE" id="PS51192"/>
    </source>
</evidence>
<dbReference type="CDD" id="cd18787">
    <property type="entry name" value="SF2_C_DEAD"/>
    <property type="match status" value="1"/>
</dbReference>
<dbReference type="GO" id="GO:0003724">
    <property type="term" value="F:RNA helicase activity"/>
    <property type="evidence" value="ECO:0007669"/>
    <property type="project" value="TreeGrafter"/>
</dbReference>
<dbReference type="GO" id="GO:0005829">
    <property type="term" value="C:cytosol"/>
    <property type="evidence" value="ECO:0007669"/>
    <property type="project" value="TreeGrafter"/>
</dbReference>
<protein>
    <submittedName>
        <fullName evidence="8">RNA helicase like protein</fullName>
    </submittedName>
</protein>
<evidence type="ECO:0000259" key="7">
    <source>
        <dbReference type="PROSITE" id="PS51194"/>
    </source>
</evidence>
<reference evidence="8" key="1">
    <citation type="submission" date="2023-08" db="EMBL/GenBank/DDBJ databases">
        <title>Draft sequence of the Babesia gibsoni genome.</title>
        <authorList>
            <person name="Yamagishi J.Y."/>
            <person name="Xuan X.X."/>
        </authorList>
    </citation>
    <scope>NUCLEOTIDE SEQUENCE</scope>
    <source>
        <strain evidence="8">Azabu</strain>
    </source>
</reference>
<name>A0AAD8UV56_BABGI</name>
<dbReference type="CDD" id="cd00268">
    <property type="entry name" value="DEADc"/>
    <property type="match status" value="1"/>
</dbReference>
<proteinExistence type="predicted"/>
<keyword evidence="2" id="KW-0378">Hydrolase</keyword>
<feature type="region of interest" description="Disordered" evidence="5">
    <location>
        <begin position="332"/>
        <end position="354"/>
    </location>
</feature>